<organism evidence="3 4">
    <name type="scientific">Actinomycetospora corticicola</name>
    <dbReference type="NCBI Taxonomy" id="663602"/>
    <lineage>
        <taxon>Bacteria</taxon>
        <taxon>Bacillati</taxon>
        <taxon>Actinomycetota</taxon>
        <taxon>Actinomycetes</taxon>
        <taxon>Pseudonocardiales</taxon>
        <taxon>Pseudonocardiaceae</taxon>
        <taxon>Actinomycetospora</taxon>
    </lineage>
</organism>
<dbReference type="PANTHER" id="PTHR33121">
    <property type="entry name" value="CYCLIC DI-GMP PHOSPHODIESTERASE PDEF"/>
    <property type="match status" value="1"/>
</dbReference>
<comment type="caution">
    <text evidence="3">The sequence shown here is derived from an EMBL/GenBank/DDBJ whole genome shotgun (WGS) entry which is preliminary data.</text>
</comment>
<dbReference type="Pfam" id="PF00563">
    <property type="entry name" value="EAL"/>
    <property type="match status" value="1"/>
</dbReference>
<reference evidence="3 4" key="1">
    <citation type="submission" date="2020-07" db="EMBL/GenBank/DDBJ databases">
        <title>Sequencing the genomes of 1000 actinobacteria strains.</title>
        <authorList>
            <person name="Klenk H.-P."/>
        </authorList>
    </citation>
    <scope>NUCLEOTIDE SEQUENCE [LARGE SCALE GENOMIC DNA]</scope>
    <source>
        <strain evidence="3 4">DSM 45772</strain>
    </source>
</reference>
<evidence type="ECO:0000256" key="1">
    <source>
        <dbReference type="SAM" id="MobiDB-lite"/>
    </source>
</evidence>
<dbReference type="Gene3D" id="3.20.20.450">
    <property type="entry name" value="EAL domain"/>
    <property type="match status" value="1"/>
</dbReference>
<dbReference type="RefSeq" id="WP_179793559.1">
    <property type="nucleotide sequence ID" value="NZ_BAABHP010000007.1"/>
</dbReference>
<dbReference type="PANTHER" id="PTHR33121:SF76">
    <property type="entry name" value="SIGNALING PROTEIN"/>
    <property type="match status" value="1"/>
</dbReference>
<dbReference type="PROSITE" id="PS50883">
    <property type="entry name" value="EAL"/>
    <property type="match status" value="1"/>
</dbReference>
<dbReference type="CDD" id="cd01948">
    <property type="entry name" value="EAL"/>
    <property type="match status" value="1"/>
</dbReference>
<gene>
    <name evidence="3" type="ORF">BJ983_001882</name>
</gene>
<dbReference type="EMBL" id="JACCBN010000001">
    <property type="protein sequence ID" value="NYD35780.1"/>
    <property type="molecule type" value="Genomic_DNA"/>
</dbReference>
<dbReference type="AlphaFoldDB" id="A0A7Y9DUJ1"/>
<proteinExistence type="predicted"/>
<dbReference type="Proteomes" id="UP000535890">
    <property type="component" value="Unassembled WGS sequence"/>
</dbReference>
<evidence type="ECO:0000313" key="4">
    <source>
        <dbReference type="Proteomes" id="UP000535890"/>
    </source>
</evidence>
<evidence type="ECO:0000313" key="3">
    <source>
        <dbReference type="EMBL" id="NYD35780.1"/>
    </source>
</evidence>
<feature type="domain" description="EAL" evidence="2">
    <location>
        <begin position="9"/>
        <end position="256"/>
    </location>
</feature>
<feature type="region of interest" description="Disordered" evidence="1">
    <location>
        <begin position="257"/>
        <end position="279"/>
    </location>
</feature>
<dbReference type="GO" id="GO:0071111">
    <property type="term" value="F:cyclic-guanylate-specific phosphodiesterase activity"/>
    <property type="evidence" value="ECO:0007669"/>
    <property type="project" value="InterPro"/>
</dbReference>
<keyword evidence="4" id="KW-1185">Reference proteome</keyword>
<protein>
    <submittedName>
        <fullName evidence="3">EAL domain-containing protein (Putative c-di-GMP-specific phosphodiesterase class I)</fullName>
    </submittedName>
</protein>
<name>A0A7Y9DUJ1_9PSEU</name>
<accession>A0A7Y9DUJ1</accession>
<dbReference type="InterPro" id="IPR035919">
    <property type="entry name" value="EAL_sf"/>
</dbReference>
<dbReference type="SMART" id="SM00052">
    <property type="entry name" value="EAL"/>
    <property type="match status" value="1"/>
</dbReference>
<dbReference type="SUPFAM" id="SSF141868">
    <property type="entry name" value="EAL domain-like"/>
    <property type="match status" value="1"/>
</dbReference>
<dbReference type="InterPro" id="IPR050706">
    <property type="entry name" value="Cyclic-di-GMP_PDE-like"/>
</dbReference>
<dbReference type="InterPro" id="IPR001633">
    <property type="entry name" value="EAL_dom"/>
</dbReference>
<evidence type="ECO:0000259" key="2">
    <source>
        <dbReference type="PROSITE" id="PS50883"/>
    </source>
</evidence>
<sequence length="421" mass="44502">MADIWRISGARAAVEAGDELTGAMEALTTAFQPIVDLATGGVIAHEALTRGPAGSLERPEQLFERARSENRLAQLDELCRIRALEATLAAGDDGPSTLFLNVEPDGIPIGPPPAVAREFAARGGRLVMEFTERALTADPARVQWFATRLRHVGVAVALDDVGSHPSSLALMPFLRPEVVKLDQALIQDPHDDAAARIATAVFAYAEQNDAIVLAEGIETAEHERTARALGATLGQGWYYGRPGLLGPDPRRIPPVSVPLARAPEGPTRRSPFATVSRSRPMRHGGLAEVSLAAELLERRALTAEGPTVTLATVGPRGVPDGARAARYVRAAAETSLVALLGAGTEPLPGVRGADLGEGDPLRAEWDVIVVGPHVAAALVAREFLGGEYQYAVVYERDLVLELARSLMSRTVPAPGATMPGV</sequence>